<evidence type="ECO:0000256" key="5">
    <source>
        <dbReference type="ARBA" id="ARBA00044690"/>
    </source>
</evidence>
<reference evidence="8 9" key="1">
    <citation type="journal article" date="2014" name="Genome Biol. Evol.">
        <title>The secreted proteins of Achlya hypogyna and Thraustotheca clavata identify the ancestral oomycete secretome and reveal gene acquisitions by horizontal gene transfer.</title>
        <authorList>
            <person name="Misner I."/>
            <person name="Blouin N."/>
            <person name="Leonard G."/>
            <person name="Richards T.A."/>
            <person name="Lane C.E."/>
        </authorList>
    </citation>
    <scope>NUCLEOTIDE SEQUENCE [LARGE SCALE GENOMIC DNA]</scope>
    <source>
        <strain evidence="8 9">ATCC 48635</strain>
    </source>
</reference>
<name>A0A1V9YYL0_ACHHY</name>
<organism evidence="8 9">
    <name type="scientific">Achlya hypogyna</name>
    <name type="common">Oomycete</name>
    <name type="synonym">Protoachlya hypogyna</name>
    <dbReference type="NCBI Taxonomy" id="1202772"/>
    <lineage>
        <taxon>Eukaryota</taxon>
        <taxon>Sar</taxon>
        <taxon>Stramenopiles</taxon>
        <taxon>Oomycota</taxon>
        <taxon>Saprolegniomycetes</taxon>
        <taxon>Saprolegniales</taxon>
        <taxon>Achlyaceae</taxon>
        <taxon>Achlya</taxon>
    </lineage>
</organism>
<comment type="caution">
    <text evidence="8">The sequence shown here is derived from an EMBL/GenBank/DDBJ whole genome shotgun (WGS) entry which is preliminary data.</text>
</comment>
<dbReference type="GO" id="GO:0005829">
    <property type="term" value="C:cytosol"/>
    <property type="evidence" value="ECO:0007669"/>
    <property type="project" value="UniProtKB-SubCell"/>
</dbReference>
<dbReference type="EMBL" id="JNBR01000582">
    <property type="protein sequence ID" value="OQR90743.1"/>
    <property type="molecule type" value="Genomic_DNA"/>
</dbReference>
<dbReference type="InterPro" id="IPR001279">
    <property type="entry name" value="Metallo-B-lactamas"/>
</dbReference>
<dbReference type="InterPro" id="IPR036866">
    <property type="entry name" value="RibonucZ/Hydroxyglut_hydro"/>
</dbReference>
<proteinExistence type="predicted"/>
<accession>A0A1V9YYL0</accession>
<evidence type="ECO:0000256" key="6">
    <source>
        <dbReference type="ARBA" id="ARBA00045869"/>
    </source>
</evidence>
<evidence type="ECO:0000256" key="1">
    <source>
        <dbReference type="ARBA" id="ARBA00004514"/>
    </source>
</evidence>
<dbReference type="PANTHER" id="PTHR23200">
    <property type="entry name" value="METALLO-BETA-LACTAMASE DOMAIN-CONTAINING PROTEIN 1"/>
    <property type="match status" value="1"/>
</dbReference>
<protein>
    <recommendedName>
        <fullName evidence="3">Metallo-beta-lactamase domain-containing protein 1</fullName>
    </recommendedName>
    <alternativeName>
        <fullName evidence="4">Endoribonuclease MBLAC1</fullName>
    </alternativeName>
</protein>
<dbReference type="OrthoDB" id="10250730at2759"/>
<dbReference type="SMART" id="SM00849">
    <property type="entry name" value="Lactamase_B"/>
    <property type="match status" value="1"/>
</dbReference>
<evidence type="ECO:0000313" key="8">
    <source>
        <dbReference type="EMBL" id="OQR90743.1"/>
    </source>
</evidence>
<feature type="domain" description="Metallo-beta-lactamase" evidence="7">
    <location>
        <begin position="24"/>
        <end position="220"/>
    </location>
</feature>
<evidence type="ECO:0000256" key="2">
    <source>
        <dbReference type="ARBA" id="ARBA00011738"/>
    </source>
</evidence>
<dbReference type="InterPro" id="IPR039344">
    <property type="entry name" value="MBLAC1"/>
</dbReference>
<evidence type="ECO:0000259" key="7">
    <source>
        <dbReference type="SMART" id="SM00849"/>
    </source>
</evidence>
<comment type="function">
    <text evidence="6">Endoribonuclease that catalyzes the hydrolysis of histone-coding pre-mRNA 3'-end. Involved in histone pre-mRNA processing during the S-phase of the cell cycle, which is required for entering/progressing through S-phase. Cleaves histone pre-mRNA at a major and a minor cleavage site after the 5'-ACCCA-3' and the 5'-ACCCACA-3' sequence, respectively, and located downstream of the stem-loop. May require the presence of the HDE element located at the histone pre-RNA 3'-end to avoid non-specific cleavage.</text>
</comment>
<evidence type="ECO:0000256" key="4">
    <source>
        <dbReference type="ARBA" id="ARBA00032988"/>
    </source>
</evidence>
<dbReference type="Proteomes" id="UP000243579">
    <property type="component" value="Unassembled WGS sequence"/>
</dbReference>
<dbReference type="SUPFAM" id="SSF56281">
    <property type="entry name" value="Metallo-hydrolase/oxidoreductase"/>
    <property type="match status" value="1"/>
</dbReference>
<evidence type="ECO:0000313" key="9">
    <source>
        <dbReference type="Proteomes" id="UP000243579"/>
    </source>
</evidence>
<gene>
    <name evidence="8" type="ORF">ACHHYP_05280</name>
</gene>
<keyword evidence="9" id="KW-1185">Reference proteome</keyword>
<dbReference type="Pfam" id="PF00753">
    <property type="entry name" value="Lactamase_B"/>
    <property type="match status" value="1"/>
</dbReference>
<evidence type="ECO:0000256" key="3">
    <source>
        <dbReference type="ARBA" id="ARBA00014856"/>
    </source>
</evidence>
<dbReference type="PANTHER" id="PTHR23200:SF48">
    <property type="entry name" value="METALLO-BETA-LACTAMASE DOMAIN-CONTAINING PROTEIN 1"/>
    <property type="match status" value="1"/>
</dbReference>
<dbReference type="CDD" id="cd07711">
    <property type="entry name" value="MBLAC1-like_MBL-fold"/>
    <property type="match status" value="1"/>
</dbReference>
<dbReference type="AlphaFoldDB" id="A0A1V9YYL0"/>
<comment type="catalytic activity">
    <reaction evidence="5">
        <text>a ribonucleotidyl-ribonucleotide-RNA + H2O = a 3'-end ribonucleotide-RNA + a 5'-end 5'-phospho-ribonucleoside-RNA + H(+)</text>
        <dbReference type="Rhea" id="RHEA:68096"/>
        <dbReference type="Rhea" id="RHEA-COMP:15179"/>
        <dbReference type="Rhea" id="RHEA-COMP:17355"/>
        <dbReference type="Rhea" id="RHEA-COMP:17428"/>
        <dbReference type="ChEBI" id="CHEBI:15377"/>
        <dbReference type="ChEBI" id="CHEBI:15378"/>
        <dbReference type="ChEBI" id="CHEBI:74896"/>
        <dbReference type="ChEBI" id="CHEBI:138282"/>
        <dbReference type="ChEBI" id="CHEBI:173118"/>
    </reaction>
    <physiologicalReaction direction="left-to-right" evidence="5">
        <dbReference type="Rhea" id="RHEA:68097"/>
    </physiologicalReaction>
</comment>
<comment type="subunit">
    <text evidence="2">Homodimer.</text>
</comment>
<comment type="subcellular location">
    <subcellularLocation>
        <location evidence="1">Cytoplasm</location>
        <location evidence="1">Cytosol</location>
    </subcellularLocation>
</comment>
<dbReference type="Gene3D" id="3.60.15.10">
    <property type="entry name" value="Ribonuclease Z/Hydroxyacylglutathione hydrolase-like"/>
    <property type="match status" value="1"/>
</dbReference>
<sequence length="230" mass="24447">MVMKVVQLRVGRARELATGDWDCDCSVTLVTIATKHVLVDTGGAWAAPELQASLAARGLAPEDISLVVCSHGHSDHVGCLALFPHATHIVGRDINRRHEYVAAGVLARDQSIGRCTATVSADGAITTLVLDPSDAPLQVVTTPGHTGSCVSVLLASESPFNFERADGANSTVHRVAIVGDLWECDGDEGWWRDLSEMPALHEKSRAFVLAWQPEMLVPGHGAAFAPTAQD</sequence>